<dbReference type="GO" id="GO:0003006">
    <property type="term" value="P:developmental process involved in reproduction"/>
    <property type="evidence" value="ECO:0007669"/>
    <property type="project" value="TreeGrafter"/>
</dbReference>
<dbReference type="Pfam" id="PF25091">
    <property type="entry name" value="DUF7806"/>
    <property type="match status" value="1"/>
</dbReference>
<feature type="coiled-coil region" evidence="1">
    <location>
        <begin position="34"/>
        <end position="72"/>
    </location>
</feature>
<evidence type="ECO:0000313" key="5">
    <source>
        <dbReference type="Proteomes" id="UP000243459"/>
    </source>
</evidence>
<feature type="domain" description="DUF7806" evidence="3">
    <location>
        <begin position="179"/>
        <end position="271"/>
    </location>
</feature>
<accession>A0A5P1ECF2</accession>
<dbReference type="PANTHER" id="PTHR35489">
    <property type="entry name" value="TITAN9"/>
    <property type="match status" value="1"/>
</dbReference>
<protein>
    <recommendedName>
        <fullName evidence="3">DUF7806 domain-containing protein</fullName>
    </recommendedName>
</protein>
<name>A0A5P1ECF2_ASPOF</name>
<dbReference type="AlphaFoldDB" id="A0A5P1ECF2"/>
<feature type="compositionally biased region" description="Polar residues" evidence="2">
    <location>
        <begin position="126"/>
        <end position="138"/>
    </location>
</feature>
<feature type="compositionally biased region" description="Polar residues" evidence="2">
    <location>
        <begin position="105"/>
        <end position="114"/>
    </location>
</feature>
<keyword evidence="1" id="KW-0175">Coiled coil</keyword>
<evidence type="ECO:0000256" key="2">
    <source>
        <dbReference type="SAM" id="MobiDB-lite"/>
    </source>
</evidence>
<feature type="region of interest" description="Disordered" evidence="2">
    <location>
        <begin position="94"/>
        <end position="152"/>
    </location>
</feature>
<evidence type="ECO:0000313" key="4">
    <source>
        <dbReference type="EMBL" id="ONK63494.1"/>
    </source>
</evidence>
<dbReference type="EMBL" id="CM007387">
    <property type="protein sequence ID" value="ONK63494.1"/>
    <property type="molecule type" value="Genomic_DNA"/>
</dbReference>
<feature type="compositionally biased region" description="Basic residues" evidence="2">
    <location>
        <begin position="115"/>
        <end position="125"/>
    </location>
</feature>
<keyword evidence="5" id="KW-1185">Reference proteome</keyword>
<evidence type="ECO:0000259" key="3">
    <source>
        <dbReference type="Pfam" id="PF25091"/>
    </source>
</evidence>
<evidence type="ECO:0000256" key="1">
    <source>
        <dbReference type="SAM" id="Coils"/>
    </source>
</evidence>
<dbReference type="Proteomes" id="UP000243459">
    <property type="component" value="Chromosome 7"/>
</dbReference>
<organism evidence="4 5">
    <name type="scientific">Asparagus officinalis</name>
    <name type="common">Garden asparagus</name>
    <dbReference type="NCBI Taxonomy" id="4686"/>
    <lineage>
        <taxon>Eukaryota</taxon>
        <taxon>Viridiplantae</taxon>
        <taxon>Streptophyta</taxon>
        <taxon>Embryophyta</taxon>
        <taxon>Tracheophyta</taxon>
        <taxon>Spermatophyta</taxon>
        <taxon>Magnoliopsida</taxon>
        <taxon>Liliopsida</taxon>
        <taxon>Asparagales</taxon>
        <taxon>Asparagaceae</taxon>
        <taxon>Asparagoideae</taxon>
        <taxon>Asparagus</taxon>
    </lineage>
</organism>
<sequence length="274" mass="31920">MEQFNSKLYDKYQNLKKRKLIDEEELSHKRDAALRSYQLEVEELIEELKNENDRLRSEIIELQKKYDESQKLVIEESKNKKQLSDEVGRLQNLLSEKDDHANGVSPKSSYTSPRRSSRNTHKCSSKKTTPNQSITRSKVQYKESTDNPYESCQQEKHVPECCRNNVTGSGDAMSEDQLTCTFQSLLEYFVSMKFSLKLQADGLCILAIHQRSGYTFTLTWVRHADGRDGEMFYRVSTLGTLERIALDWMKEDMVFSVTMFSVFLERIKRVLGHS</sequence>
<dbReference type="OrthoDB" id="759501at2759"/>
<proteinExistence type="predicted"/>
<dbReference type="Gramene" id="ONK63494">
    <property type="protein sequence ID" value="ONK63494"/>
    <property type="gene ID" value="A4U43_C07F15730"/>
</dbReference>
<dbReference type="PANTHER" id="PTHR35489:SF2">
    <property type="entry name" value="TITAN9"/>
    <property type="match status" value="1"/>
</dbReference>
<gene>
    <name evidence="4" type="ORF">A4U43_C07F15730</name>
</gene>
<dbReference type="OMA" id="ENASIPH"/>
<dbReference type="InterPro" id="IPR056708">
    <property type="entry name" value="DUF7806"/>
</dbReference>
<reference evidence="5" key="1">
    <citation type="journal article" date="2017" name="Nat. Commun.">
        <title>The asparagus genome sheds light on the origin and evolution of a young Y chromosome.</title>
        <authorList>
            <person name="Harkess A."/>
            <person name="Zhou J."/>
            <person name="Xu C."/>
            <person name="Bowers J.E."/>
            <person name="Van der Hulst R."/>
            <person name="Ayyampalayam S."/>
            <person name="Mercati F."/>
            <person name="Riccardi P."/>
            <person name="McKain M.R."/>
            <person name="Kakrana A."/>
            <person name="Tang H."/>
            <person name="Ray J."/>
            <person name="Groenendijk J."/>
            <person name="Arikit S."/>
            <person name="Mathioni S.M."/>
            <person name="Nakano M."/>
            <person name="Shan H."/>
            <person name="Telgmann-Rauber A."/>
            <person name="Kanno A."/>
            <person name="Yue Z."/>
            <person name="Chen H."/>
            <person name="Li W."/>
            <person name="Chen Y."/>
            <person name="Xu X."/>
            <person name="Zhang Y."/>
            <person name="Luo S."/>
            <person name="Chen H."/>
            <person name="Gao J."/>
            <person name="Mao Z."/>
            <person name="Pires J.C."/>
            <person name="Luo M."/>
            <person name="Kudrna D."/>
            <person name="Wing R.A."/>
            <person name="Meyers B.C."/>
            <person name="Yi K."/>
            <person name="Kong H."/>
            <person name="Lavrijsen P."/>
            <person name="Sunseri F."/>
            <person name="Falavigna A."/>
            <person name="Ye Y."/>
            <person name="Leebens-Mack J.H."/>
            <person name="Chen G."/>
        </authorList>
    </citation>
    <scope>NUCLEOTIDE SEQUENCE [LARGE SCALE GENOMIC DNA]</scope>
    <source>
        <strain evidence="5">cv. DH0086</strain>
    </source>
</reference>